<dbReference type="Proteomes" id="UP000271241">
    <property type="component" value="Unassembled WGS sequence"/>
</dbReference>
<sequence>MIFRGNHGGVSAQDHYQRKKDPKSFRDIDDVKEAAAYREDASSADDTDDVDVYVSGQVYDADTYATSIAAYGIHWQAKHECTERCERQPVCCRKGRGRLLDGPKQTRYRAILVGLLEILENAEALDIDRLTLVYDASNAKDKYIKYVVGYIKHTDGCKVARANACQAILRHYNIILPTAEEITLSIDSGETRDKNGNAISSWYTVSRGGGSESAHAEYEKSTVHFAQLMAFAEILKASLTKRLNVTIRVEGCNKNNNYIHNVNQLIGTWEGRGWRKVDGTELEYVDDLKEILELKQKMRLLNLNVFVMQSDDDSDLAGLGSQMSNMSLSQRE</sequence>
<proteinExistence type="predicted"/>
<organism evidence="2 3">
    <name type="scientific">Thamnocephalis sphaerospora</name>
    <dbReference type="NCBI Taxonomy" id="78915"/>
    <lineage>
        <taxon>Eukaryota</taxon>
        <taxon>Fungi</taxon>
        <taxon>Fungi incertae sedis</taxon>
        <taxon>Zoopagomycota</taxon>
        <taxon>Zoopagomycotina</taxon>
        <taxon>Zoopagomycetes</taxon>
        <taxon>Zoopagales</taxon>
        <taxon>Sigmoideomycetaceae</taxon>
        <taxon>Thamnocephalis</taxon>
    </lineage>
</organism>
<dbReference type="GO" id="GO:0003676">
    <property type="term" value="F:nucleic acid binding"/>
    <property type="evidence" value="ECO:0007669"/>
    <property type="project" value="InterPro"/>
</dbReference>
<dbReference type="Gene3D" id="3.30.420.10">
    <property type="entry name" value="Ribonuclease H-like superfamily/Ribonuclease H"/>
    <property type="match status" value="1"/>
</dbReference>
<keyword evidence="3" id="KW-1185">Reference proteome</keyword>
<evidence type="ECO:0000256" key="1">
    <source>
        <dbReference type="SAM" id="MobiDB-lite"/>
    </source>
</evidence>
<name>A0A4V1IWI9_9FUNG</name>
<reference evidence="3" key="1">
    <citation type="journal article" date="2018" name="Nat. Microbiol.">
        <title>Leveraging single-cell genomics to expand the fungal tree of life.</title>
        <authorList>
            <person name="Ahrendt S.R."/>
            <person name="Quandt C.A."/>
            <person name="Ciobanu D."/>
            <person name="Clum A."/>
            <person name="Salamov A."/>
            <person name="Andreopoulos B."/>
            <person name="Cheng J.F."/>
            <person name="Woyke T."/>
            <person name="Pelin A."/>
            <person name="Henrissat B."/>
            <person name="Reynolds N.K."/>
            <person name="Benny G.L."/>
            <person name="Smith M.E."/>
            <person name="James T.Y."/>
            <person name="Grigoriev I.V."/>
        </authorList>
    </citation>
    <scope>NUCLEOTIDE SEQUENCE [LARGE SCALE GENOMIC DNA]</scope>
    <source>
        <strain evidence="3">RSA 1356</strain>
    </source>
</reference>
<dbReference type="AlphaFoldDB" id="A0A4V1IWI9"/>
<evidence type="ECO:0000313" key="2">
    <source>
        <dbReference type="EMBL" id="RKP07719.1"/>
    </source>
</evidence>
<evidence type="ECO:0000313" key="3">
    <source>
        <dbReference type="Proteomes" id="UP000271241"/>
    </source>
</evidence>
<protein>
    <submittedName>
        <fullName evidence="2">Uncharacterized protein</fullName>
    </submittedName>
</protein>
<dbReference type="EMBL" id="KZ992681">
    <property type="protein sequence ID" value="RKP07719.1"/>
    <property type="molecule type" value="Genomic_DNA"/>
</dbReference>
<accession>A0A4V1IWI9</accession>
<feature type="region of interest" description="Disordered" evidence="1">
    <location>
        <begin position="1"/>
        <end position="24"/>
    </location>
</feature>
<gene>
    <name evidence="2" type="ORF">THASP1DRAFT_24181</name>
</gene>
<dbReference type="InterPro" id="IPR036397">
    <property type="entry name" value="RNaseH_sf"/>
</dbReference>